<reference evidence="2" key="1">
    <citation type="submission" date="2025-08" db="UniProtKB">
        <authorList>
            <consortium name="Ensembl"/>
        </authorList>
    </citation>
    <scope>IDENTIFICATION</scope>
</reference>
<evidence type="ECO:0000313" key="2">
    <source>
        <dbReference type="Ensembl" id="ENSCAFP00030021967.1"/>
    </source>
</evidence>
<dbReference type="PROSITE" id="PS50937">
    <property type="entry name" value="HTH_MERR_2"/>
    <property type="match status" value="1"/>
</dbReference>
<dbReference type="GO" id="GO:0006355">
    <property type="term" value="P:regulation of DNA-templated transcription"/>
    <property type="evidence" value="ECO:0007669"/>
    <property type="project" value="InterPro"/>
</dbReference>
<evidence type="ECO:0000313" key="3">
    <source>
        <dbReference type="Proteomes" id="UP000694429"/>
    </source>
</evidence>
<accession>A0A8C0NFV7</accession>
<protein>
    <recommendedName>
        <fullName evidence="1">HTH merR-type domain-containing protein</fullName>
    </recommendedName>
</protein>
<organism evidence="2 3">
    <name type="scientific">Canis lupus familiaris</name>
    <name type="common">Dog</name>
    <name type="synonym">Canis familiaris</name>
    <dbReference type="NCBI Taxonomy" id="9615"/>
    <lineage>
        <taxon>Eukaryota</taxon>
        <taxon>Metazoa</taxon>
        <taxon>Chordata</taxon>
        <taxon>Craniata</taxon>
        <taxon>Vertebrata</taxon>
        <taxon>Euteleostomi</taxon>
        <taxon>Mammalia</taxon>
        <taxon>Eutheria</taxon>
        <taxon>Laurasiatheria</taxon>
        <taxon>Carnivora</taxon>
        <taxon>Caniformia</taxon>
        <taxon>Canidae</taxon>
        <taxon>Canis</taxon>
    </lineage>
</organism>
<dbReference type="AlphaFoldDB" id="A0A8C0NFV7"/>
<feature type="domain" description="HTH merR-type" evidence="1">
    <location>
        <begin position="1"/>
        <end position="17"/>
    </location>
</feature>
<dbReference type="InterPro" id="IPR000551">
    <property type="entry name" value="MerR-type_HTH_dom"/>
</dbReference>
<dbReference type="Proteomes" id="UP000694429">
    <property type="component" value="Unassembled WGS sequence"/>
</dbReference>
<dbReference type="GO" id="GO:0003677">
    <property type="term" value="F:DNA binding"/>
    <property type="evidence" value="ECO:0007669"/>
    <property type="project" value="InterPro"/>
</dbReference>
<dbReference type="Ensembl" id="ENSCAFT00030025162.1">
    <property type="protein sequence ID" value="ENSCAFP00030021967.1"/>
    <property type="gene ID" value="ENSCAFG00030013591.1"/>
</dbReference>
<sequence length="115" mass="12326">MKACGVSLATAAAAFGDEEKKMAAGKESGESKEGSCSLTAEEREALGGLDSRLFGFVSLHEDGARTKTLLGKVGSRVRTRSSTPTRRCCSRKRFHKGYGISISVIFHLLSKICLK</sequence>
<proteinExistence type="predicted"/>
<evidence type="ECO:0000259" key="1">
    <source>
        <dbReference type="PROSITE" id="PS50937"/>
    </source>
</evidence>
<name>A0A8C0NFV7_CANLF</name>